<feature type="compositionally biased region" description="Basic and acidic residues" evidence="1">
    <location>
        <begin position="172"/>
        <end position="182"/>
    </location>
</feature>
<evidence type="ECO:0000313" key="3">
    <source>
        <dbReference type="Proteomes" id="UP001214441"/>
    </source>
</evidence>
<evidence type="ECO:0008006" key="4">
    <source>
        <dbReference type="Google" id="ProtNLM"/>
    </source>
</evidence>
<organism evidence="2 3">
    <name type="scientific">Streptomyces iconiensis</name>
    <dbReference type="NCBI Taxonomy" id="1384038"/>
    <lineage>
        <taxon>Bacteria</taxon>
        <taxon>Bacillati</taxon>
        <taxon>Actinomycetota</taxon>
        <taxon>Actinomycetes</taxon>
        <taxon>Kitasatosporales</taxon>
        <taxon>Streptomycetaceae</taxon>
        <taxon>Streptomyces</taxon>
    </lineage>
</organism>
<feature type="compositionally biased region" description="Basic and acidic residues" evidence="1">
    <location>
        <begin position="132"/>
        <end position="145"/>
    </location>
</feature>
<feature type="compositionally biased region" description="Basic and acidic residues" evidence="1">
    <location>
        <begin position="193"/>
        <end position="203"/>
    </location>
</feature>
<sequence length="203" mass="21536">MAEDDSAREAREDVAGSDVRQPEIAEGPVEGLEPGERVERGPWTPPLAEDAPPGRAADARAEDEDAVGPDRSSVEEETATPPPDPGANPEDEGIPDLQDGTPEQQWASDPQQQPVPGDSPTAVTRAAPTPNEMREGESMDERLAQEEPEPETVSGEPSAASGRLATEPEPAPPRRQDIHSRETGGNGLSGEEEAVRTVDEDEV</sequence>
<protein>
    <recommendedName>
        <fullName evidence="4">DUF5709 domain-containing protein</fullName>
    </recommendedName>
</protein>
<dbReference type="EMBL" id="JANCPR020000011">
    <property type="protein sequence ID" value="MDJ1133023.1"/>
    <property type="molecule type" value="Genomic_DNA"/>
</dbReference>
<accession>A0ABT6ZVD1</accession>
<keyword evidence="3" id="KW-1185">Reference proteome</keyword>
<proteinExistence type="predicted"/>
<reference evidence="2 3" key="1">
    <citation type="submission" date="2023-05" db="EMBL/GenBank/DDBJ databases">
        <title>Streptantibioticus silvisoli sp. nov., acidotolerant actinomycetes 1 from pine litter.</title>
        <authorList>
            <person name="Swiecimska M."/>
            <person name="Golinska P."/>
            <person name="Sangal V."/>
            <person name="Wachnowicz B."/>
            <person name="Goodfellow M."/>
        </authorList>
    </citation>
    <scope>NUCLEOTIDE SEQUENCE [LARGE SCALE GENOMIC DNA]</scope>
    <source>
        <strain evidence="2 3">DSM 42109</strain>
    </source>
</reference>
<dbReference type="RefSeq" id="WP_274041221.1">
    <property type="nucleotide sequence ID" value="NZ_JANCPR020000011.1"/>
</dbReference>
<evidence type="ECO:0000313" key="2">
    <source>
        <dbReference type="EMBL" id="MDJ1133023.1"/>
    </source>
</evidence>
<feature type="compositionally biased region" description="Polar residues" evidence="1">
    <location>
        <begin position="101"/>
        <end position="114"/>
    </location>
</feature>
<gene>
    <name evidence="2" type="ORF">NMN56_013840</name>
</gene>
<dbReference type="Proteomes" id="UP001214441">
    <property type="component" value="Unassembled WGS sequence"/>
</dbReference>
<comment type="caution">
    <text evidence="2">The sequence shown here is derived from an EMBL/GenBank/DDBJ whole genome shotgun (WGS) entry which is preliminary data.</text>
</comment>
<evidence type="ECO:0000256" key="1">
    <source>
        <dbReference type="SAM" id="MobiDB-lite"/>
    </source>
</evidence>
<feature type="compositionally biased region" description="Basic and acidic residues" evidence="1">
    <location>
        <begin position="1"/>
        <end position="14"/>
    </location>
</feature>
<name>A0ABT6ZVD1_9ACTN</name>
<feature type="region of interest" description="Disordered" evidence="1">
    <location>
        <begin position="1"/>
        <end position="203"/>
    </location>
</feature>